<dbReference type="EMBL" id="CP009417">
    <property type="protein sequence ID" value="AJD93623.1"/>
    <property type="molecule type" value="Genomic_DNA"/>
</dbReference>
<feature type="transmembrane region" description="Helical" evidence="1">
    <location>
        <begin position="21"/>
        <end position="38"/>
    </location>
</feature>
<dbReference type="Proteomes" id="UP000031449">
    <property type="component" value="Plasmid unnamed"/>
</dbReference>
<accession>A0A0B5AYN0</accession>
<reference evidence="2 3" key="1">
    <citation type="submission" date="2014-08" db="EMBL/GenBank/DDBJ databases">
        <title>Complete genome of a marine bacteria Jeotgalibacillus malaysiensis.</title>
        <authorList>
            <person name="Yaakop A.S."/>
            <person name="Chan K.-G."/>
            <person name="Goh K.M."/>
        </authorList>
    </citation>
    <scope>NUCLEOTIDE SEQUENCE [LARGE SCALE GENOMIC DNA]</scope>
    <source>
        <strain evidence="2 3">D5</strain>
        <plasmid evidence="3">Plasmid</plasmid>
    </source>
</reference>
<dbReference type="HOGENOM" id="CLU_1577027_0_0_9"/>
<gene>
    <name evidence="2" type="ORF">JMA_43060</name>
</gene>
<organism evidence="2 3">
    <name type="scientific">Jeotgalibacillus malaysiensis</name>
    <dbReference type="NCBI Taxonomy" id="1508404"/>
    <lineage>
        <taxon>Bacteria</taxon>
        <taxon>Bacillati</taxon>
        <taxon>Bacillota</taxon>
        <taxon>Bacilli</taxon>
        <taxon>Bacillales</taxon>
        <taxon>Caryophanaceae</taxon>
        <taxon>Jeotgalibacillus</taxon>
    </lineage>
</organism>
<evidence type="ECO:0000313" key="2">
    <source>
        <dbReference type="EMBL" id="AJD93623.1"/>
    </source>
</evidence>
<sequence length="177" mass="19596">MKKLYNRFKNRVQNNKGVTTIEIGLSAILIIIALSGFIDMVNMSQKMDTASSVTGYVGRVVGNQGGLMQQPSVHHLDSYVTAPQLYREVQTTLAKGGFTEKEFELEINGQLVKPDTNIETVSFGERIPIKLTVKYDWELMSMTVPGTIGGTKTSKREVVSSFKIREGDIKSDFKAGN</sequence>
<keyword evidence="2" id="KW-0614">Plasmid</keyword>
<keyword evidence="1" id="KW-1133">Transmembrane helix</keyword>
<keyword evidence="3" id="KW-1185">Reference proteome</keyword>
<proteinExistence type="predicted"/>
<evidence type="ECO:0000313" key="3">
    <source>
        <dbReference type="Proteomes" id="UP000031449"/>
    </source>
</evidence>
<protein>
    <submittedName>
        <fullName evidence="2">Uncharacterized protein</fullName>
    </submittedName>
</protein>
<dbReference type="BioCyc" id="JESP1508404:G14D9-13629-MONOMER"/>
<dbReference type="AlphaFoldDB" id="A0A0B5AYN0"/>
<evidence type="ECO:0000256" key="1">
    <source>
        <dbReference type="SAM" id="Phobius"/>
    </source>
</evidence>
<name>A0A0B5AYN0_9BACL</name>
<keyword evidence="1" id="KW-0812">Transmembrane</keyword>
<geneLocation type="plasmid" evidence="3"/>
<keyword evidence="1" id="KW-0472">Membrane</keyword>
<dbReference type="KEGG" id="jeo:JMA_43060"/>